<dbReference type="Pfam" id="PF00027">
    <property type="entry name" value="cNMP_binding"/>
    <property type="match status" value="1"/>
</dbReference>
<keyword evidence="5" id="KW-0406">Ion transport</keyword>
<dbReference type="GO" id="GO:0016020">
    <property type="term" value="C:membrane"/>
    <property type="evidence" value="ECO:0007669"/>
    <property type="project" value="UniProtKB-SubCell"/>
</dbReference>
<feature type="transmembrane region" description="Helical" evidence="8">
    <location>
        <begin position="236"/>
        <end position="254"/>
    </location>
</feature>
<protein>
    <recommendedName>
        <fullName evidence="9">Cyclic nucleotide-binding domain-containing protein</fullName>
    </recommendedName>
</protein>
<feature type="domain" description="Cyclic nucleotide-binding" evidence="9">
    <location>
        <begin position="368"/>
        <end position="472"/>
    </location>
</feature>
<dbReference type="SUPFAM" id="SSF51206">
    <property type="entry name" value="cAMP-binding domain-like"/>
    <property type="match status" value="1"/>
</dbReference>
<proteinExistence type="predicted"/>
<evidence type="ECO:0000256" key="2">
    <source>
        <dbReference type="ARBA" id="ARBA00022448"/>
    </source>
</evidence>
<name>A0A1R2BXI8_9CILI</name>
<evidence type="ECO:0000256" key="7">
    <source>
        <dbReference type="ARBA" id="ARBA00023303"/>
    </source>
</evidence>
<evidence type="ECO:0000313" key="11">
    <source>
        <dbReference type="Proteomes" id="UP000187209"/>
    </source>
</evidence>
<feature type="transmembrane region" description="Helical" evidence="8">
    <location>
        <begin position="118"/>
        <end position="135"/>
    </location>
</feature>
<keyword evidence="2" id="KW-0813">Transport</keyword>
<evidence type="ECO:0000256" key="6">
    <source>
        <dbReference type="ARBA" id="ARBA00023136"/>
    </source>
</evidence>
<keyword evidence="6 8" id="KW-0472">Membrane</keyword>
<dbReference type="InterPro" id="IPR000595">
    <property type="entry name" value="cNMP-bd_dom"/>
</dbReference>
<dbReference type="PROSITE" id="PS50042">
    <property type="entry name" value="CNMP_BINDING_3"/>
    <property type="match status" value="1"/>
</dbReference>
<feature type="transmembrane region" description="Helical" evidence="8">
    <location>
        <begin position="192"/>
        <end position="216"/>
    </location>
</feature>
<gene>
    <name evidence="10" type="ORF">SteCoe_18000</name>
</gene>
<evidence type="ECO:0000256" key="5">
    <source>
        <dbReference type="ARBA" id="ARBA00023065"/>
    </source>
</evidence>
<comment type="subcellular location">
    <subcellularLocation>
        <location evidence="1">Membrane</location>
        <topology evidence="1">Multi-pass membrane protein</topology>
    </subcellularLocation>
</comment>
<dbReference type="FunFam" id="1.10.287.70:FF:000123">
    <property type="entry name" value="Potassium channel KAT3"/>
    <property type="match status" value="1"/>
</dbReference>
<dbReference type="InterPro" id="IPR005821">
    <property type="entry name" value="Ion_trans_dom"/>
</dbReference>
<dbReference type="InterPro" id="IPR018490">
    <property type="entry name" value="cNMP-bd_dom_sf"/>
</dbReference>
<feature type="transmembrane region" description="Helical" evidence="8">
    <location>
        <begin position="266"/>
        <end position="283"/>
    </location>
</feature>
<sequence length="624" mass="72706">MDEKIQGATEWNSNVRFLTDKVVLNLNEYTKPSFILEPGSFFIDIWSKFMTLLLIYTAIVTPFRVSFIEFEENSWIIVEYVFSTIFFIDFLINCSLAYYDSEKTLVYNRKKILSNYFFGWMIPDLFACLPFNIILESNKQYNSLIRVARIPRLYRLFKITKLLRITKVMKNTSQILKHMNYILKISVSFERVFWFSFTYILLVHMVACLWVFIGRYNDTSVNWIEVGGFQDLGNTQLYIVSIYWTITTFATVGYGDIVASNLDEKFFTVTVMTLGIIFYSYSISSLTNILSSIDSRKAKLKNQLLALENLSKEYSISKPFYLQVSRALEFANDKLRHGIEDFVKDLPGTLGNNVLVVAYEKILQGNAFFEKKSTDFVAWVAPRLSFCKVDNGEIIFTEDEYATQMYFITQGSVEFVLTRDNLVYPYIEIVKNYFFGEVDLLFSDDKKHLHATRAGEICEMLTLSKENFYKLLNIYEVEAIEICGKARERLDRTNEKLQEAENNLKNNVPVDKRKTYPKLGNYIKKDKIKKTQVTNESGNLDSNKCPTLFKKIMDSKLQIREIHGKNVKKKVISLETEAEKLKKMIYRIQDLIAETHKNFVKKYPHFSPDTSSIDSNSLSISDVY</sequence>
<evidence type="ECO:0000256" key="8">
    <source>
        <dbReference type="SAM" id="Phobius"/>
    </source>
</evidence>
<dbReference type="EMBL" id="MPUH01000377">
    <property type="protein sequence ID" value="OMJ81532.1"/>
    <property type="molecule type" value="Genomic_DNA"/>
</dbReference>
<dbReference type="Gene3D" id="1.10.287.70">
    <property type="match status" value="1"/>
</dbReference>
<dbReference type="PRINTS" id="PR01463">
    <property type="entry name" value="EAGCHANLFMLY"/>
</dbReference>
<dbReference type="PANTHER" id="PTHR47823">
    <property type="entry name" value="ION_TRANS DOMAIN-CONTAINING PROTEIN"/>
    <property type="match status" value="1"/>
</dbReference>
<dbReference type="InterPro" id="IPR014710">
    <property type="entry name" value="RmlC-like_jellyroll"/>
</dbReference>
<dbReference type="PANTHER" id="PTHR47823:SF9">
    <property type="entry name" value="CHROMOSOME UNDETERMINED SCAFFOLD_10, WHOLE GENOME SHOTGUN SEQUENCE"/>
    <property type="match status" value="1"/>
</dbReference>
<evidence type="ECO:0000256" key="3">
    <source>
        <dbReference type="ARBA" id="ARBA00022692"/>
    </source>
</evidence>
<evidence type="ECO:0000313" key="10">
    <source>
        <dbReference type="EMBL" id="OMJ81532.1"/>
    </source>
</evidence>
<keyword evidence="4 8" id="KW-1133">Transmembrane helix</keyword>
<evidence type="ECO:0000256" key="4">
    <source>
        <dbReference type="ARBA" id="ARBA00022989"/>
    </source>
</evidence>
<feature type="transmembrane region" description="Helical" evidence="8">
    <location>
        <begin position="77"/>
        <end position="98"/>
    </location>
</feature>
<dbReference type="Proteomes" id="UP000187209">
    <property type="component" value="Unassembled WGS sequence"/>
</dbReference>
<accession>A0A1R2BXI8</accession>
<dbReference type="GO" id="GO:0005249">
    <property type="term" value="F:voltage-gated potassium channel activity"/>
    <property type="evidence" value="ECO:0007669"/>
    <property type="project" value="InterPro"/>
</dbReference>
<dbReference type="OrthoDB" id="421226at2759"/>
<comment type="caution">
    <text evidence="10">The sequence shown here is derived from an EMBL/GenBank/DDBJ whole genome shotgun (WGS) entry which is preliminary data.</text>
</comment>
<keyword evidence="3 8" id="KW-0812">Transmembrane</keyword>
<dbReference type="InterPro" id="IPR003938">
    <property type="entry name" value="K_chnl_volt-dep_EAG/ELK/ERG"/>
</dbReference>
<reference evidence="10 11" key="1">
    <citation type="submission" date="2016-11" db="EMBL/GenBank/DDBJ databases">
        <title>The macronuclear genome of Stentor coeruleus: a giant cell with tiny introns.</title>
        <authorList>
            <person name="Slabodnick M."/>
            <person name="Ruby J.G."/>
            <person name="Reiff S.B."/>
            <person name="Swart E.C."/>
            <person name="Gosai S."/>
            <person name="Prabakaran S."/>
            <person name="Witkowska E."/>
            <person name="Larue G.E."/>
            <person name="Fisher S."/>
            <person name="Freeman R.M."/>
            <person name="Gunawardena J."/>
            <person name="Chu W."/>
            <person name="Stover N.A."/>
            <person name="Gregory B.D."/>
            <person name="Nowacki M."/>
            <person name="Derisi J."/>
            <person name="Roy S.W."/>
            <person name="Marshall W.F."/>
            <person name="Sood P."/>
        </authorList>
    </citation>
    <scope>NUCLEOTIDE SEQUENCE [LARGE SCALE GENOMIC DNA]</scope>
    <source>
        <strain evidence="10">WM001</strain>
    </source>
</reference>
<keyword evidence="11" id="KW-1185">Reference proteome</keyword>
<evidence type="ECO:0000259" key="9">
    <source>
        <dbReference type="PROSITE" id="PS50042"/>
    </source>
</evidence>
<dbReference type="CDD" id="cd00038">
    <property type="entry name" value="CAP_ED"/>
    <property type="match status" value="1"/>
</dbReference>
<dbReference type="AlphaFoldDB" id="A0A1R2BXI8"/>
<dbReference type="Pfam" id="PF00520">
    <property type="entry name" value="Ion_trans"/>
    <property type="match status" value="1"/>
</dbReference>
<keyword evidence="7" id="KW-0407">Ion channel</keyword>
<evidence type="ECO:0000256" key="1">
    <source>
        <dbReference type="ARBA" id="ARBA00004141"/>
    </source>
</evidence>
<organism evidence="10 11">
    <name type="scientific">Stentor coeruleus</name>
    <dbReference type="NCBI Taxonomy" id="5963"/>
    <lineage>
        <taxon>Eukaryota</taxon>
        <taxon>Sar</taxon>
        <taxon>Alveolata</taxon>
        <taxon>Ciliophora</taxon>
        <taxon>Postciliodesmatophora</taxon>
        <taxon>Heterotrichea</taxon>
        <taxon>Heterotrichida</taxon>
        <taxon>Stentoridae</taxon>
        <taxon>Stentor</taxon>
    </lineage>
</organism>
<dbReference type="Gene3D" id="2.60.120.10">
    <property type="entry name" value="Jelly Rolls"/>
    <property type="match status" value="1"/>
</dbReference>
<dbReference type="SUPFAM" id="SSF81324">
    <property type="entry name" value="Voltage-gated potassium channels"/>
    <property type="match status" value="1"/>
</dbReference>
<feature type="transmembrane region" description="Helical" evidence="8">
    <location>
        <begin position="45"/>
        <end position="65"/>
    </location>
</feature>